<dbReference type="SUPFAM" id="SSF52141">
    <property type="entry name" value="Uracil-DNA glycosylase-like"/>
    <property type="match status" value="1"/>
</dbReference>
<keyword evidence="9" id="KW-0408">Iron</keyword>
<evidence type="ECO:0000256" key="9">
    <source>
        <dbReference type="ARBA" id="ARBA00023004"/>
    </source>
</evidence>
<dbReference type="Pfam" id="PF03167">
    <property type="entry name" value="UDG"/>
    <property type="match status" value="1"/>
</dbReference>
<evidence type="ECO:0000256" key="7">
    <source>
        <dbReference type="ARBA" id="ARBA00022763"/>
    </source>
</evidence>
<accession>A0ABV2CTZ1</accession>
<feature type="domain" description="Uracil-DNA glycosylase-like" evidence="13">
    <location>
        <begin position="102"/>
        <end position="249"/>
    </location>
</feature>
<keyword evidence="8 14" id="KW-0378">Hydrolase</keyword>
<comment type="caution">
    <text evidence="14">The sequence shown here is derived from an EMBL/GenBank/DDBJ whole genome shotgun (WGS) entry which is preliminary data.</text>
</comment>
<evidence type="ECO:0000256" key="1">
    <source>
        <dbReference type="ARBA" id="ARBA00001400"/>
    </source>
</evidence>
<dbReference type="PANTHER" id="PTHR33693:SF1">
    <property type="entry name" value="TYPE-4 URACIL-DNA GLYCOSYLASE"/>
    <property type="match status" value="1"/>
</dbReference>
<organism evidence="14 15">
    <name type="scientific">Uliginosibacterium paludis</name>
    <dbReference type="NCBI Taxonomy" id="1615952"/>
    <lineage>
        <taxon>Bacteria</taxon>
        <taxon>Pseudomonadati</taxon>
        <taxon>Pseudomonadota</taxon>
        <taxon>Betaproteobacteria</taxon>
        <taxon>Rhodocyclales</taxon>
        <taxon>Zoogloeaceae</taxon>
        <taxon>Uliginosibacterium</taxon>
    </lineage>
</organism>
<evidence type="ECO:0000256" key="6">
    <source>
        <dbReference type="ARBA" id="ARBA00022723"/>
    </source>
</evidence>
<evidence type="ECO:0000256" key="5">
    <source>
        <dbReference type="ARBA" id="ARBA00022485"/>
    </source>
</evidence>
<proteinExistence type="inferred from homology"/>
<dbReference type="Gene3D" id="3.40.470.10">
    <property type="entry name" value="Uracil-DNA glycosylase-like domain"/>
    <property type="match status" value="1"/>
</dbReference>
<gene>
    <name evidence="14" type="ORF">ABVT11_16255</name>
</gene>
<dbReference type="InterPro" id="IPR036895">
    <property type="entry name" value="Uracil-DNA_glycosylase-like_sf"/>
</dbReference>
<evidence type="ECO:0000256" key="8">
    <source>
        <dbReference type="ARBA" id="ARBA00022801"/>
    </source>
</evidence>
<dbReference type="EMBL" id="JBEWLZ010000011">
    <property type="protein sequence ID" value="MET1491392.1"/>
    <property type="molecule type" value="Genomic_DNA"/>
</dbReference>
<keyword evidence="7" id="KW-0227">DNA damage</keyword>
<evidence type="ECO:0000259" key="13">
    <source>
        <dbReference type="SMART" id="SM00986"/>
    </source>
</evidence>
<dbReference type="PANTHER" id="PTHR33693">
    <property type="entry name" value="TYPE-5 URACIL-DNA GLYCOSYLASE"/>
    <property type="match status" value="1"/>
</dbReference>
<dbReference type="RefSeq" id="WP_345929255.1">
    <property type="nucleotide sequence ID" value="NZ_JBDIVF010000009.1"/>
</dbReference>
<dbReference type="InterPro" id="IPR051536">
    <property type="entry name" value="UDG_Type-4/5"/>
</dbReference>
<evidence type="ECO:0000256" key="10">
    <source>
        <dbReference type="ARBA" id="ARBA00023014"/>
    </source>
</evidence>
<dbReference type="SMART" id="SM00987">
    <property type="entry name" value="UreE_C"/>
    <property type="match status" value="1"/>
</dbReference>
<evidence type="ECO:0000256" key="3">
    <source>
        <dbReference type="ARBA" id="ARBA00012030"/>
    </source>
</evidence>
<dbReference type="EC" id="3.2.2.27" evidence="3"/>
<keyword evidence="14" id="KW-0326">Glycosidase</keyword>
<dbReference type="GO" id="GO:0004844">
    <property type="term" value="F:uracil DNA N-glycosylase activity"/>
    <property type="evidence" value="ECO:0007669"/>
    <property type="project" value="UniProtKB-EC"/>
</dbReference>
<name>A0ABV2CTZ1_9RHOO</name>
<keyword evidence="5" id="KW-0004">4Fe-4S</keyword>
<keyword evidence="6" id="KW-0479">Metal-binding</keyword>
<protein>
    <recommendedName>
        <fullName evidence="4">Type-4 uracil-DNA glycosylase</fullName>
        <ecNumber evidence="3">3.2.2.27</ecNumber>
    </recommendedName>
</protein>
<dbReference type="InterPro" id="IPR005122">
    <property type="entry name" value="Uracil-DNA_glycosylase-like"/>
</dbReference>
<comment type="similarity">
    <text evidence="2">Belongs to the uracil-DNA glycosylase (UDG) superfamily. Type 4 (UDGa) family.</text>
</comment>
<reference evidence="14 15" key="1">
    <citation type="submission" date="2024-07" db="EMBL/GenBank/DDBJ databases">
        <title>Uliginosibacterium paludis KCTC:42655.</title>
        <authorList>
            <person name="Kim M.K."/>
        </authorList>
    </citation>
    <scope>NUCLEOTIDE SEQUENCE [LARGE SCALE GENOMIC DNA]</scope>
    <source>
        <strain evidence="14 15">KCTC 42655</strain>
    </source>
</reference>
<dbReference type="Proteomes" id="UP001548590">
    <property type="component" value="Unassembled WGS sequence"/>
</dbReference>
<comment type="catalytic activity">
    <reaction evidence="1">
        <text>Hydrolyzes single-stranded DNA or mismatched double-stranded DNA and polynucleotides, releasing free uracil.</text>
        <dbReference type="EC" id="3.2.2.27"/>
    </reaction>
</comment>
<evidence type="ECO:0000256" key="11">
    <source>
        <dbReference type="ARBA" id="ARBA00023204"/>
    </source>
</evidence>
<dbReference type="InterPro" id="IPR005273">
    <property type="entry name" value="Ura-DNA_glyco_family4"/>
</dbReference>
<evidence type="ECO:0000256" key="12">
    <source>
        <dbReference type="SAM" id="MobiDB-lite"/>
    </source>
</evidence>
<evidence type="ECO:0000313" key="14">
    <source>
        <dbReference type="EMBL" id="MET1491392.1"/>
    </source>
</evidence>
<keyword evidence="15" id="KW-1185">Reference proteome</keyword>
<feature type="region of interest" description="Disordered" evidence="12">
    <location>
        <begin position="22"/>
        <end position="44"/>
    </location>
</feature>
<dbReference type="NCBIfam" id="TIGR00758">
    <property type="entry name" value="UDG_fam4"/>
    <property type="match status" value="1"/>
</dbReference>
<evidence type="ECO:0000256" key="4">
    <source>
        <dbReference type="ARBA" id="ARBA00019403"/>
    </source>
</evidence>
<evidence type="ECO:0000313" key="15">
    <source>
        <dbReference type="Proteomes" id="UP001548590"/>
    </source>
</evidence>
<dbReference type="CDD" id="cd10030">
    <property type="entry name" value="UDG-F4_TTUDGA_SPO1dp_like"/>
    <property type="match status" value="1"/>
</dbReference>
<feature type="compositionally biased region" description="Low complexity" evidence="12">
    <location>
        <begin position="26"/>
        <end position="36"/>
    </location>
</feature>
<keyword evidence="11" id="KW-0234">DNA repair</keyword>
<keyword evidence="10" id="KW-0411">Iron-sulfur</keyword>
<dbReference type="SMART" id="SM00986">
    <property type="entry name" value="UDG"/>
    <property type="match status" value="1"/>
</dbReference>
<sequence>MGIRPVWRLRGQTDDEVVPAVPVSHEASAVPPVSEAPARERPRVERKPLVIAPLQPAQAEARPAELVSGQDSVASMDWDALEASIRACTRCGLHRQRKQAVPGVGDRSAKWLFVGEGPGAEEDAKGEPFVGAAGKLLDAMLAAMGKRRGEDVYIANAVKCRPPGNRTPEPEEIRACLPFLHRQIELLKPGMIMALGRPAAQSLLEREIKIGPARGKRFDFKGIPVVVSYHPAYLLRTPADKARAWEDMCFASSLAESGGASSAD</sequence>
<evidence type="ECO:0000256" key="2">
    <source>
        <dbReference type="ARBA" id="ARBA00006521"/>
    </source>
</evidence>